<evidence type="ECO:0000313" key="19">
    <source>
        <dbReference type="EMBL" id="CAD7699452.1"/>
    </source>
</evidence>
<dbReference type="PANTHER" id="PTHR24092:SF218">
    <property type="entry name" value="PHOSPHOLIPID-TRANSPORTING ATPASE"/>
    <property type="match status" value="1"/>
</dbReference>
<evidence type="ECO:0000256" key="2">
    <source>
        <dbReference type="ARBA" id="ARBA00008109"/>
    </source>
</evidence>
<dbReference type="InterPro" id="IPR001757">
    <property type="entry name" value="P_typ_ATPase"/>
</dbReference>
<evidence type="ECO:0000256" key="8">
    <source>
        <dbReference type="ARBA" id="ARBA00022967"/>
    </source>
</evidence>
<feature type="transmembrane region" description="Helical" evidence="15">
    <location>
        <begin position="877"/>
        <end position="895"/>
    </location>
</feature>
<evidence type="ECO:0000256" key="14">
    <source>
        <dbReference type="PIRSR" id="PIRSR606539-3"/>
    </source>
</evidence>
<feature type="transmembrane region" description="Helical" evidence="15">
    <location>
        <begin position="907"/>
        <end position="931"/>
    </location>
</feature>
<feature type="binding site" evidence="13">
    <location>
        <position position="823"/>
    </location>
    <ligand>
        <name>ATP</name>
        <dbReference type="ChEBI" id="CHEBI:30616"/>
    </ligand>
</feature>
<evidence type="ECO:0000256" key="6">
    <source>
        <dbReference type="ARBA" id="ARBA00022840"/>
    </source>
</evidence>
<evidence type="ECO:0000256" key="4">
    <source>
        <dbReference type="ARBA" id="ARBA00022723"/>
    </source>
</evidence>
<dbReference type="EC" id="7.6.2.1" evidence="15"/>
<dbReference type="SUPFAM" id="SSF81665">
    <property type="entry name" value="Calcium ATPase, transmembrane domain M"/>
    <property type="match status" value="1"/>
</dbReference>
<dbReference type="FunFam" id="3.40.50.1000:FF:000014">
    <property type="entry name" value="Phospholipid-transporting ATPase"/>
    <property type="match status" value="1"/>
</dbReference>
<dbReference type="InterPro" id="IPR032630">
    <property type="entry name" value="P_typ_ATPase_c"/>
</dbReference>
<keyword evidence="9 15" id="KW-1133">Transmembrane helix</keyword>
<feature type="binding site" evidence="14">
    <location>
        <position position="820"/>
    </location>
    <ligand>
        <name>Mg(2+)</name>
        <dbReference type="ChEBI" id="CHEBI:18420"/>
    </ligand>
</feature>
<evidence type="ECO:0000259" key="18">
    <source>
        <dbReference type="Pfam" id="PF16212"/>
    </source>
</evidence>
<evidence type="ECO:0000313" key="20">
    <source>
        <dbReference type="Proteomes" id="UP000708148"/>
    </source>
</evidence>
<dbReference type="NCBIfam" id="TIGR01494">
    <property type="entry name" value="ATPase_P-type"/>
    <property type="match status" value="1"/>
</dbReference>
<dbReference type="SFLD" id="SFLDG00002">
    <property type="entry name" value="C1.7:_P-type_atpase_like"/>
    <property type="match status" value="1"/>
</dbReference>
<keyword evidence="8 15" id="KW-1278">Translocase</keyword>
<dbReference type="Gene3D" id="3.40.50.1000">
    <property type="entry name" value="HAD superfamily/HAD-like"/>
    <property type="match status" value="1"/>
</dbReference>
<dbReference type="NCBIfam" id="TIGR01652">
    <property type="entry name" value="ATPase-Plipid"/>
    <property type="match status" value="1"/>
</dbReference>
<dbReference type="InterPro" id="IPR023298">
    <property type="entry name" value="ATPase_P-typ_TM_dom_sf"/>
</dbReference>
<dbReference type="SUPFAM" id="SSF81653">
    <property type="entry name" value="Calcium ATPase, transduction domain A"/>
    <property type="match status" value="1"/>
</dbReference>
<keyword evidence="3 15" id="KW-0812">Transmembrane</keyword>
<feature type="binding site" evidence="13">
    <location>
        <position position="698"/>
    </location>
    <ligand>
        <name>ATP</name>
        <dbReference type="ChEBI" id="CHEBI:30616"/>
    </ligand>
</feature>
<sequence>MSQVHGQTSQSRRPHTNHRPVRADIRTVSFRLKPDPPHSRLNHEFPTNYIRTAKYTFYNFIFINLFNQFSRVANLYFLFIAALQLIPQLSPTSWVTTIAPLLFVLSINAAKEIYDDYNRHKSDGEVNNREVDVLLAGSKPAVSKWQDLKVGDIVRVMRDSEFPADILFLSSPDDEGLCWVETANLDGETNLKLKYCYPATEACKDARELAKELEGKRLECEHPNEKLYQFEGAVVGSTEEGLDASNLLLRGSTLRKTEWVLGVVVFSGDDTKIRRNQQAAPRKVTQLERHMNVLVLVVFAVQVVFSVGGAIGRHYWLQQHGDDWYLEASRGWPEFGPNTQGALVTFLRFVILLNQMIPISLYVTLEVVKVAQCVFLNWDLEMYHEASDTPFKCRTTTLNEDLGQVEYVLSDKTGTLTQNVMGFVWASIGGHLYGRDTRSMPGELCLPKGLKLDTPHSIALDPIIRKSIERRSSRRVHQENGQMGLTTGDFFFHLAVCNTVVPTIGEGNEPVYQAESPDEEALVQGAKYLGYTLMARSVDSVQLNVLGQRVDLKVLAVLEFNSARKRMSIVCQLPNGKIRLYCKGADTVILARLADRRQNRQATREHLNEMASAGLRTLAVAQRDLSEAEFNEWYDKYHKASVSLVQREAKVEEMADEIERNLVLLGATAVEDKLQDGVPEAIERLSRAGIKVWMLTGDKLETAVSISHSCSLFTAGMKVVTLREEDFTELAKAELALTQAHQDVVRLASQQRTGAGTGIGLVVDGGALAVVLKVKFQDEFLSMCKKCRAVVCCRVSPIQKAQVTNLVKCKAGAIALGIGDGANDVGMIQAAHIGVGISGREGRAAVLASDFSMAQFRFLSRLLLVHGRWSYKRNTEVVMYAFYKNFAYVMANVYLNFFMAGFSTQPIYNSALIATYNVFWTSLPTIAFAILEKDVQAETVMAAPELYMEAMRSDWRSFFKSLSRWLFYALVHSVITFVWPIYALDWPERDGKLVGLNAAGVAVYTAVIITVNLKVAVRTHHWTVINGIVIWGISIGVWFPFMYVCSLLWQWWELLPDMSGVAQRLFSVPAFWLSAVVGAPMFSILLDFSVMVFEDQFRPSDTRIYQEREQKRARLALQESTSAASTELFAAGMNGMGLSRGVA</sequence>
<dbReference type="PROSITE" id="PS00154">
    <property type="entry name" value="ATPASE_E1_E2"/>
    <property type="match status" value="1"/>
</dbReference>
<comment type="cofactor">
    <cofactor evidence="14">
        <name>Mg(2+)</name>
        <dbReference type="ChEBI" id="CHEBI:18420"/>
    </cofactor>
</comment>
<dbReference type="SUPFAM" id="SSF56784">
    <property type="entry name" value="HAD-like"/>
    <property type="match status" value="1"/>
</dbReference>
<evidence type="ECO:0000259" key="17">
    <source>
        <dbReference type="Pfam" id="PF16209"/>
    </source>
</evidence>
<keyword evidence="5 13" id="KW-0547">Nucleotide-binding</keyword>
<feature type="transmembrane region" description="Helical" evidence="15">
    <location>
        <begin position="342"/>
        <end position="365"/>
    </location>
</feature>
<keyword evidence="20" id="KW-1185">Reference proteome</keyword>
<organism evidence="19 20">
    <name type="scientific">Ostreobium quekettii</name>
    <dbReference type="NCBI Taxonomy" id="121088"/>
    <lineage>
        <taxon>Eukaryota</taxon>
        <taxon>Viridiplantae</taxon>
        <taxon>Chlorophyta</taxon>
        <taxon>core chlorophytes</taxon>
        <taxon>Ulvophyceae</taxon>
        <taxon>TCBD clade</taxon>
        <taxon>Bryopsidales</taxon>
        <taxon>Ostreobineae</taxon>
        <taxon>Ostreobiaceae</taxon>
        <taxon>Ostreobium</taxon>
    </lineage>
</organism>
<feature type="domain" description="P-type ATPase C-terminal" evidence="18">
    <location>
        <begin position="846"/>
        <end position="1100"/>
    </location>
</feature>
<dbReference type="Pfam" id="PF13246">
    <property type="entry name" value="Cation_ATPase"/>
    <property type="match status" value="1"/>
</dbReference>
<dbReference type="InterPro" id="IPR008250">
    <property type="entry name" value="ATPase_P-typ_transduc_dom_A_sf"/>
</dbReference>
<comment type="subcellular location">
    <subcellularLocation>
        <location evidence="1 15">Membrane</location>
        <topology evidence="1 15">Multi-pass membrane protein</topology>
    </subcellularLocation>
</comment>
<evidence type="ECO:0000256" key="13">
    <source>
        <dbReference type="PIRSR" id="PIRSR606539-2"/>
    </source>
</evidence>
<feature type="binding site" evidence="14">
    <location>
        <position position="411"/>
    </location>
    <ligand>
        <name>Mg(2+)</name>
        <dbReference type="ChEBI" id="CHEBI:18420"/>
    </ligand>
</feature>
<feature type="binding site" evidence="13">
    <location>
        <position position="824"/>
    </location>
    <ligand>
        <name>ATP</name>
        <dbReference type="ChEBI" id="CHEBI:30616"/>
    </ligand>
</feature>
<dbReference type="InterPro" id="IPR018303">
    <property type="entry name" value="ATPase_P-typ_P_site"/>
</dbReference>
<dbReference type="SUPFAM" id="SSF81660">
    <property type="entry name" value="Metal cation-transporting ATPase, ATP-binding domain N"/>
    <property type="match status" value="1"/>
</dbReference>
<dbReference type="GO" id="GO:0140326">
    <property type="term" value="F:ATPase-coupled intramembrane lipid transporter activity"/>
    <property type="evidence" value="ECO:0007669"/>
    <property type="project" value="UniProtKB-EC"/>
</dbReference>
<feature type="binding site" evidence="13">
    <location>
        <position position="412"/>
    </location>
    <ligand>
        <name>ATP</name>
        <dbReference type="ChEBI" id="CHEBI:30616"/>
    </ligand>
</feature>
<evidence type="ECO:0000256" key="7">
    <source>
        <dbReference type="ARBA" id="ARBA00022842"/>
    </source>
</evidence>
<comment type="caution">
    <text evidence="19">The sequence shown here is derived from an EMBL/GenBank/DDBJ whole genome shotgun (WGS) entry which is preliminary data.</text>
</comment>
<dbReference type="AlphaFoldDB" id="A0A8S1J0X3"/>
<keyword evidence="4 14" id="KW-0479">Metal-binding</keyword>
<feature type="compositionally biased region" description="Polar residues" evidence="16">
    <location>
        <begin position="1"/>
        <end position="11"/>
    </location>
</feature>
<feature type="binding site" evidence="13">
    <location>
        <position position="696"/>
    </location>
    <ligand>
        <name>ATP</name>
        <dbReference type="ChEBI" id="CHEBI:30616"/>
    </ligand>
</feature>
<feature type="binding site" evidence="13">
    <location>
        <position position="697"/>
    </location>
    <ligand>
        <name>ATP</name>
        <dbReference type="ChEBI" id="CHEBI:30616"/>
    </ligand>
</feature>
<evidence type="ECO:0000256" key="10">
    <source>
        <dbReference type="ARBA" id="ARBA00023136"/>
    </source>
</evidence>
<accession>A0A8S1J0X3</accession>
<dbReference type="Gene3D" id="3.40.1110.10">
    <property type="entry name" value="Calcium-transporting ATPase, cytoplasmic domain N"/>
    <property type="match status" value="1"/>
</dbReference>
<feature type="region of interest" description="Disordered" evidence="16">
    <location>
        <begin position="1"/>
        <end position="20"/>
    </location>
</feature>
<keyword evidence="6 13" id="KW-0067">ATP-binding</keyword>
<dbReference type="InterPro" id="IPR023299">
    <property type="entry name" value="ATPase_P-typ_cyto_dom_N"/>
</dbReference>
<dbReference type="Pfam" id="PF16209">
    <property type="entry name" value="PhoLip_ATPase_N"/>
    <property type="match status" value="1"/>
</dbReference>
<dbReference type="SFLD" id="SFLDF00027">
    <property type="entry name" value="p-type_atpase"/>
    <property type="match status" value="1"/>
</dbReference>
<feature type="active site" description="4-aspartylphosphate intermediate" evidence="12">
    <location>
        <position position="411"/>
    </location>
</feature>
<feature type="binding site" evidence="13">
    <location>
        <position position="411"/>
    </location>
    <ligand>
        <name>ATP</name>
        <dbReference type="ChEBI" id="CHEBI:30616"/>
    </ligand>
</feature>
<evidence type="ECO:0000256" key="3">
    <source>
        <dbReference type="ARBA" id="ARBA00022692"/>
    </source>
</evidence>
<dbReference type="GO" id="GO:0005886">
    <property type="term" value="C:plasma membrane"/>
    <property type="evidence" value="ECO:0007669"/>
    <property type="project" value="TreeGrafter"/>
</dbReference>
<dbReference type="InterPro" id="IPR044492">
    <property type="entry name" value="P_typ_ATPase_HD_dom"/>
</dbReference>
<keyword evidence="10 15" id="KW-0472">Membrane</keyword>
<feature type="transmembrane region" description="Helical" evidence="15">
    <location>
        <begin position="1028"/>
        <end position="1051"/>
    </location>
</feature>
<dbReference type="GO" id="GO:0016887">
    <property type="term" value="F:ATP hydrolysis activity"/>
    <property type="evidence" value="ECO:0007669"/>
    <property type="project" value="InterPro"/>
</dbReference>
<feature type="transmembrane region" description="Helical" evidence="15">
    <location>
        <begin position="994"/>
        <end position="1016"/>
    </location>
</feature>
<gene>
    <name evidence="19" type="ORF">OSTQU699_LOCUS4810</name>
</gene>
<proteinExistence type="inferred from homology"/>
<dbReference type="PANTHER" id="PTHR24092">
    <property type="entry name" value="PROBABLE PHOSPHOLIPID-TRANSPORTING ATPASE"/>
    <property type="match status" value="1"/>
</dbReference>
<feature type="binding site" evidence="13">
    <location>
        <position position="616"/>
    </location>
    <ligand>
        <name>ATP</name>
        <dbReference type="ChEBI" id="CHEBI:30616"/>
    </ligand>
</feature>
<feature type="binding site" evidence="13">
    <location>
        <position position="560"/>
    </location>
    <ligand>
        <name>ATP</name>
        <dbReference type="ChEBI" id="CHEBI:30616"/>
    </ligand>
</feature>
<dbReference type="CDD" id="cd02073">
    <property type="entry name" value="P-type_ATPase_APLT_Dnf-like"/>
    <property type="match status" value="1"/>
</dbReference>
<evidence type="ECO:0000256" key="9">
    <source>
        <dbReference type="ARBA" id="ARBA00022989"/>
    </source>
</evidence>
<keyword evidence="7 14" id="KW-0460">Magnesium</keyword>
<feature type="binding site" evidence="13">
    <location>
        <position position="800"/>
    </location>
    <ligand>
        <name>ATP</name>
        <dbReference type="ChEBI" id="CHEBI:30616"/>
    </ligand>
</feature>
<evidence type="ECO:0000256" key="1">
    <source>
        <dbReference type="ARBA" id="ARBA00004141"/>
    </source>
</evidence>
<name>A0A8S1J0X3_9CHLO</name>
<feature type="transmembrane region" description="Helical" evidence="15">
    <location>
        <begin position="1071"/>
        <end position="1093"/>
    </location>
</feature>
<dbReference type="OrthoDB" id="377733at2759"/>
<feature type="transmembrane region" description="Helical" evidence="15">
    <location>
        <begin position="60"/>
        <end position="86"/>
    </location>
</feature>
<feature type="binding site" evidence="13">
    <location>
        <position position="413"/>
    </location>
    <ligand>
        <name>ATP</name>
        <dbReference type="ChEBI" id="CHEBI:30616"/>
    </ligand>
</feature>
<feature type="transmembrane region" description="Helical" evidence="15">
    <location>
        <begin position="965"/>
        <end position="982"/>
    </location>
</feature>
<evidence type="ECO:0000256" key="5">
    <source>
        <dbReference type="ARBA" id="ARBA00022741"/>
    </source>
</evidence>
<dbReference type="EMBL" id="CAJHUC010001022">
    <property type="protein sequence ID" value="CAD7699452.1"/>
    <property type="molecule type" value="Genomic_DNA"/>
</dbReference>
<evidence type="ECO:0000256" key="16">
    <source>
        <dbReference type="SAM" id="MobiDB-lite"/>
    </source>
</evidence>
<dbReference type="GO" id="GO:0005524">
    <property type="term" value="F:ATP binding"/>
    <property type="evidence" value="ECO:0007669"/>
    <property type="project" value="UniProtKB-UniRule"/>
</dbReference>
<feature type="transmembrane region" description="Helical" evidence="15">
    <location>
        <begin position="293"/>
        <end position="316"/>
    </location>
</feature>
<feature type="binding site" evidence="13">
    <location>
        <position position="583"/>
    </location>
    <ligand>
        <name>ATP</name>
        <dbReference type="ChEBI" id="CHEBI:30616"/>
    </ligand>
</feature>
<feature type="binding site" evidence="13">
    <location>
        <position position="794"/>
    </location>
    <ligand>
        <name>ATP</name>
        <dbReference type="ChEBI" id="CHEBI:30616"/>
    </ligand>
</feature>
<dbReference type="SFLD" id="SFLDS00003">
    <property type="entry name" value="Haloacid_Dehalogenase"/>
    <property type="match status" value="1"/>
</dbReference>
<feature type="domain" description="P-type ATPase N-terminal" evidence="17">
    <location>
        <begin position="42"/>
        <end position="98"/>
    </location>
</feature>
<dbReference type="InterPro" id="IPR036412">
    <property type="entry name" value="HAD-like_sf"/>
</dbReference>
<dbReference type="GO" id="GO:0045332">
    <property type="term" value="P:phospholipid translocation"/>
    <property type="evidence" value="ECO:0007669"/>
    <property type="project" value="TreeGrafter"/>
</dbReference>
<dbReference type="Gene3D" id="2.70.150.10">
    <property type="entry name" value="Calcium-transporting ATPase, cytoplasmic transduction domain A"/>
    <property type="match status" value="1"/>
</dbReference>
<dbReference type="PRINTS" id="PR00119">
    <property type="entry name" value="CATATPASE"/>
</dbReference>
<feature type="binding site" evidence="14">
    <location>
        <position position="824"/>
    </location>
    <ligand>
        <name>Mg(2+)</name>
        <dbReference type="ChEBI" id="CHEBI:18420"/>
    </ligand>
</feature>
<comment type="catalytic activity">
    <reaction evidence="11 15">
        <text>ATP + H2O + phospholipidSide 1 = ADP + phosphate + phospholipidSide 2.</text>
        <dbReference type="EC" id="7.6.2.1"/>
    </reaction>
</comment>
<evidence type="ECO:0000256" key="12">
    <source>
        <dbReference type="PIRSR" id="PIRSR606539-1"/>
    </source>
</evidence>
<dbReference type="InterPro" id="IPR006539">
    <property type="entry name" value="P-type_ATPase_IV"/>
</dbReference>
<dbReference type="GO" id="GO:0000287">
    <property type="term" value="F:magnesium ion binding"/>
    <property type="evidence" value="ECO:0007669"/>
    <property type="project" value="UniProtKB-UniRule"/>
</dbReference>
<evidence type="ECO:0000256" key="15">
    <source>
        <dbReference type="RuleBase" id="RU362033"/>
    </source>
</evidence>
<feature type="binding site" evidence="14">
    <location>
        <position position="413"/>
    </location>
    <ligand>
        <name>Mg(2+)</name>
        <dbReference type="ChEBI" id="CHEBI:18420"/>
    </ligand>
</feature>
<feature type="binding site" evidence="13">
    <location>
        <position position="519"/>
    </location>
    <ligand>
        <name>ATP</name>
        <dbReference type="ChEBI" id="CHEBI:30616"/>
    </ligand>
</feature>
<evidence type="ECO:0000256" key="11">
    <source>
        <dbReference type="ARBA" id="ARBA00034036"/>
    </source>
</evidence>
<dbReference type="InterPro" id="IPR023214">
    <property type="entry name" value="HAD_sf"/>
</dbReference>
<reference evidence="19" key="1">
    <citation type="submission" date="2020-12" db="EMBL/GenBank/DDBJ databases">
        <authorList>
            <person name="Iha C."/>
        </authorList>
    </citation>
    <scope>NUCLEOTIDE SEQUENCE</scope>
</reference>
<dbReference type="Pfam" id="PF16212">
    <property type="entry name" value="PhoLip_ATPase_C"/>
    <property type="match status" value="1"/>
</dbReference>
<protein>
    <recommendedName>
        <fullName evidence="15">Phospholipid-transporting ATPase</fullName>
        <ecNumber evidence="15">7.6.2.1</ecNumber>
    </recommendedName>
</protein>
<feature type="transmembrane region" description="Helical" evidence="15">
    <location>
        <begin position="92"/>
        <end position="110"/>
    </location>
</feature>
<dbReference type="InterPro" id="IPR032631">
    <property type="entry name" value="P-type_ATPase_N"/>
</dbReference>
<comment type="similarity">
    <text evidence="2 15">Belongs to the cation transport ATPase (P-type) (TC 3.A.3) family. Type IV subfamily.</text>
</comment>
<dbReference type="Proteomes" id="UP000708148">
    <property type="component" value="Unassembled WGS sequence"/>
</dbReference>